<dbReference type="AlphaFoldDB" id="A0A1Y2I6J7"/>
<dbReference type="GO" id="GO:0009247">
    <property type="term" value="P:glycolipid biosynthetic process"/>
    <property type="evidence" value="ECO:0007669"/>
    <property type="project" value="TreeGrafter"/>
</dbReference>
<protein>
    <recommendedName>
        <fullName evidence="3">Saccharopine dehydrogenase NADP binding domain-containing protein</fullName>
    </recommendedName>
</protein>
<evidence type="ECO:0000259" key="3">
    <source>
        <dbReference type="Pfam" id="PF03435"/>
    </source>
</evidence>
<dbReference type="GO" id="GO:0005739">
    <property type="term" value="C:mitochondrion"/>
    <property type="evidence" value="ECO:0007669"/>
    <property type="project" value="TreeGrafter"/>
</dbReference>
<keyword evidence="5" id="KW-1185">Reference proteome</keyword>
<dbReference type="OrthoDB" id="10268090at2759"/>
<dbReference type="PANTHER" id="PTHR12286">
    <property type="entry name" value="SACCHAROPINE DEHYDROGENASE-LIKE OXIDOREDUCTASE"/>
    <property type="match status" value="1"/>
</dbReference>
<evidence type="ECO:0000313" key="4">
    <source>
        <dbReference type="EMBL" id="OSC96784.1"/>
    </source>
</evidence>
<sequence length="443" mass="48418">MLGNDREWFPPFRLVSGFAGRLITRYLFNHPQRGSFTLGVGVRSEAKGEALRKALGFDETVLVIQVDAGQYEQVEAVVKGAKVVISAVGPYWTCGEAIAKACAEHGKKYVDLTGEPHFVRRVIDLYDEIAMKTGAVLVPACGLESLPSDILVHLSNETLKTALGPSAELGLSESFWSVKFNYAFGSMALLRGAYEEAPRVKVKEAAREYALSPVRGVPSPSVRGPRRVPFSQPPAYGTYFLMGIINRAIVQRTFGLNQIARIGAKSPPSETCADMDDKLRSLDYGPTFRYVEYLADEDRGFCAALYFGVSILTYVVLLTLSPFRWYYKKFSAKPGQGPSNAALENGSFTVTNYTVSASAPLTRAKSTVRGTGNPGYLLTSVMAGESALCLLLDEDSLPVMTRRGGVLTPATAFGRAIVRRLEQSGRMRFETEIVDQDEGGKQR</sequence>
<evidence type="ECO:0000313" key="5">
    <source>
        <dbReference type="Proteomes" id="UP000193067"/>
    </source>
</evidence>
<feature type="domain" description="Saccharopine dehydrogenase NADP binding" evidence="3">
    <location>
        <begin position="17"/>
        <end position="113"/>
    </location>
</feature>
<reference evidence="4 5" key="1">
    <citation type="journal article" date="2015" name="Biotechnol. Biofuels">
        <title>Enhanced degradation of softwood versus hardwood by the white-rot fungus Pycnoporus coccineus.</title>
        <authorList>
            <person name="Couturier M."/>
            <person name="Navarro D."/>
            <person name="Chevret D."/>
            <person name="Henrissat B."/>
            <person name="Piumi F."/>
            <person name="Ruiz-Duenas F.J."/>
            <person name="Martinez A.T."/>
            <person name="Grigoriev I.V."/>
            <person name="Riley R."/>
            <person name="Lipzen A."/>
            <person name="Berrin J.G."/>
            <person name="Master E.R."/>
            <person name="Rosso M.N."/>
        </authorList>
    </citation>
    <scope>NUCLEOTIDE SEQUENCE [LARGE SCALE GENOMIC DNA]</scope>
    <source>
        <strain evidence="4 5">BRFM310</strain>
    </source>
</reference>
<keyword evidence="2" id="KW-0812">Transmembrane</keyword>
<evidence type="ECO:0000256" key="2">
    <source>
        <dbReference type="SAM" id="Phobius"/>
    </source>
</evidence>
<proteinExistence type="inferred from homology"/>
<comment type="similarity">
    <text evidence="1">Belongs to the saccharopine dehydrogenase family.</text>
</comment>
<name>A0A1Y2I6J7_TRAC3</name>
<dbReference type="Gene3D" id="3.40.50.720">
    <property type="entry name" value="NAD(P)-binding Rossmann-like Domain"/>
    <property type="match status" value="1"/>
</dbReference>
<gene>
    <name evidence="4" type="ORF">PYCCODRAFT_1249358</name>
</gene>
<keyword evidence="2" id="KW-1133">Transmembrane helix</keyword>
<keyword evidence="2" id="KW-0472">Membrane</keyword>
<dbReference type="Proteomes" id="UP000193067">
    <property type="component" value="Unassembled WGS sequence"/>
</dbReference>
<dbReference type="GO" id="GO:0005811">
    <property type="term" value="C:lipid droplet"/>
    <property type="evidence" value="ECO:0007669"/>
    <property type="project" value="TreeGrafter"/>
</dbReference>
<dbReference type="InterPro" id="IPR051276">
    <property type="entry name" value="Saccharopine_DH-like_oxidrdct"/>
</dbReference>
<dbReference type="InterPro" id="IPR005097">
    <property type="entry name" value="Sacchrp_dh_NADP-bd"/>
</dbReference>
<organism evidence="4 5">
    <name type="scientific">Trametes coccinea (strain BRFM310)</name>
    <name type="common">Pycnoporus coccineus</name>
    <dbReference type="NCBI Taxonomy" id="1353009"/>
    <lineage>
        <taxon>Eukaryota</taxon>
        <taxon>Fungi</taxon>
        <taxon>Dikarya</taxon>
        <taxon>Basidiomycota</taxon>
        <taxon>Agaricomycotina</taxon>
        <taxon>Agaricomycetes</taxon>
        <taxon>Polyporales</taxon>
        <taxon>Polyporaceae</taxon>
        <taxon>Trametes</taxon>
    </lineage>
</organism>
<dbReference type="EMBL" id="KZ084166">
    <property type="protein sequence ID" value="OSC96784.1"/>
    <property type="molecule type" value="Genomic_DNA"/>
</dbReference>
<dbReference type="InterPro" id="IPR036291">
    <property type="entry name" value="NAD(P)-bd_dom_sf"/>
</dbReference>
<dbReference type="PANTHER" id="PTHR12286:SF5">
    <property type="entry name" value="SACCHAROPINE DEHYDROGENASE-LIKE OXIDOREDUCTASE"/>
    <property type="match status" value="1"/>
</dbReference>
<dbReference type="GO" id="GO:0005886">
    <property type="term" value="C:plasma membrane"/>
    <property type="evidence" value="ECO:0007669"/>
    <property type="project" value="TreeGrafter"/>
</dbReference>
<accession>A0A1Y2I6J7</accession>
<feature type="transmembrane region" description="Helical" evidence="2">
    <location>
        <begin position="303"/>
        <end position="323"/>
    </location>
</feature>
<dbReference type="SUPFAM" id="SSF51735">
    <property type="entry name" value="NAD(P)-binding Rossmann-fold domains"/>
    <property type="match status" value="1"/>
</dbReference>
<evidence type="ECO:0000256" key="1">
    <source>
        <dbReference type="ARBA" id="ARBA00038048"/>
    </source>
</evidence>
<dbReference type="Pfam" id="PF03435">
    <property type="entry name" value="Sacchrp_dh_NADP"/>
    <property type="match status" value="1"/>
</dbReference>